<evidence type="ECO:0000313" key="2">
    <source>
        <dbReference type="EMBL" id="PJC24572.1"/>
    </source>
</evidence>
<dbReference type="PANTHER" id="PTHR34300">
    <property type="entry name" value="QUEUOSINE PRECURSOR TRANSPORTER-RELATED"/>
    <property type="match status" value="1"/>
</dbReference>
<keyword evidence="1" id="KW-0813">Transport</keyword>
<dbReference type="PANTHER" id="PTHR34300:SF2">
    <property type="entry name" value="QUEUOSINE PRECURSOR TRANSPORTER-RELATED"/>
    <property type="match status" value="1"/>
</dbReference>
<dbReference type="NCBIfam" id="TIGR00697">
    <property type="entry name" value="queuosine precursor transporter"/>
    <property type="match status" value="1"/>
</dbReference>
<feature type="transmembrane region" description="Helical" evidence="1">
    <location>
        <begin position="31"/>
        <end position="53"/>
    </location>
</feature>
<protein>
    <recommendedName>
        <fullName evidence="1">Probable queuosine precursor transporter</fullName>
        <shortName evidence="1">Q precursor transporter</shortName>
    </recommendedName>
</protein>
<keyword evidence="1" id="KW-1133">Transmembrane helix</keyword>
<dbReference type="Proteomes" id="UP000230251">
    <property type="component" value="Unassembled WGS sequence"/>
</dbReference>
<gene>
    <name evidence="2" type="ORF">CO057_02065</name>
</gene>
<feature type="transmembrane region" description="Helical" evidence="1">
    <location>
        <begin position="7"/>
        <end position="25"/>
    </location>
</feature>
<comment type="similarity">
    <text evidence="1">Belongs to the vitamin uptake transporter (VUT/ECF) (TC 2.A.88) family. Q precursor transporter subfamily.</text>
</comment>
<feature type="transmembrane region" description="Helical" evidence="1">
    <location>
        <begin position="172"/>
        <end position="199"/>
    </location>
</feature>
<comment type="caution">
    <text evidence="2">The sequence shown here is derived from an EMBL/GenBank/DDBJ whole genome shotgun (WGS) entry which is preliminary data.</text>
</comment>
<dbReference type="EMBL" id="PFSI01000032">
    <property type="protein sequence ID" value="PJC24572.1"/>
    <property type="molecule type" value="Genomic_DNA"/>
</dbReference>
<dbReference type="InterPro" id="IPR003744">
    <property type="entry name" value="YhhQ"/>
</dbReference>
<organism evidence="2 3">
    <name type="scientific">Candidatus Uhrbacteria bacterium CG_4_9_14_0_2_um_filter_41_50</name>
    <dbReference type="NCBI Taxonomy" id="1975031"/>
    <lineage>
        <taxon>Bacteria</taxon>
        <taxon>Candidatus Uhriibacteriota</taxon>
    </lineage>
</organism>
<evidence type="ECO:0000313" key="3">
    <source>
        <dbReference type="Proteomes" id="UP000230251"/>
    </source>
</evidence>
<evidence type="ECO:0000256" key="1">
    <source>
        <dbReference type="HAMAP-Rule" id="MF_02088"/>
    </source>
</evidence>
<comment type="subcellular location">
    <subcellularLocation>
        <location evidence="1">Cell membrane</location>
        <topology evidence="1">Multi-pass membrane protein</topology>
    </subcellularLocation>
</comment>
<accession>A0A2M8EPA7</accession>
<keyword evidence="1" id="KW-1003">Cell membrane</keyword>
<feature type="transmembrane region" description="Helical" evidence="1">
    <location>
        <begin position="139"/>
        <end position="166"/>
    </location>
</feature>
<dbReference type="Pfam" id="PF02592">
    <property type="entry name" value="Vut_1"/>
    <property type="match status" value="1"/>
</dbReference>
<proteinExistence type="inferred from homology"/>
<comment type="function">
    <text evidence="1">Involved in the import of queuosine (Q) precursors, required for Q precursor salvage.</text>
</comment>
<dbReference type="GO" id="GO:0022857">
    <property type="term" value="F:transmembrane transporter activity"/>
    <property type="evidence" value="ECO:0007669"/>
    <property type="project" value="UniProtKB-UniRule"/>
</dbReference>
<sequence length="207" mass="23299">MTQENKVRLLLGIFVGLLIGMNLIGGKIITVLGISVSVAIFMTPLTFLITDIIEEVMGKKTAQSFIYIGVAALLMTLVYTAVFVILDPAERYEFNDAYVTIFGVSIRMIIASIIAFVVSQTHDVWAFEFWKKKTHGKMLWLRNNASTMVSQVIDTLLFMMIAFYGISDKFTFGFIITLAIPYYLFKIAFAALDTPFVYLGARWLKGK</sequence>
<dbReference type="GO" id="GO:0005886">
    <property type="term" value="C:plasma membrane"/>
    <property type="evidence" value="ECO:0007669"/>
    <property type="project" value="UniProtKB-SubCell"/>
</dbReference>
<feature type="transmembrane region" description="Helical" evidence="1">
    <location>
        <begin position="98"/>
        <end position="118"/>
    </location>
</feature>
<name>A0A2M8EPA7_9BACT</name>
<keyword evidence="1" id="KW-0812">Transmembrane</keyword>
<reference evidence="3" key="1">
    <citation type="submission" date="2017-09" db="EMBL/GenBank/DDBJ databases">
        <title>Depth-based differentiation of microbial function through sediment-hosted aquifers and enrichment of novel symbionts in the deep terrestrial subsurface.</title>
        <authorList>
            <person name="Probst A.J."/>
            <person name="Ladd B."/>
            <person name="Jarett J.K."/>
            <person name="Geller-Mcgrath D.E."/>
            <person name="Sieber C.M.K."/>
            <person name="Emerson J.B."/>
            <person name="Anantharaman K."/>
            <person name="Thomas B.C."/>
            <person name="Malmstrom R."/>
            <person name="Stieglmeier M."/>
            <person name="Klingl A."/>
            <person name="Woyke T."/>
            <person name="Ryan C.M."/>
            <person name="Banfield J.F."/>
        </authorList>
    </citation>
    <scope>NUCLEOTIDE SEQUENCE [LARGE SCALE GENOMIC DNA]</scope>
</reference>
<dbReference type="AlphaFoldDB" id="A0A2M8EPA7"/>
<keyword evidence="1" id="KW-0472">Membrane</keyword>
<dbReference type="HAMAP" id="MF_02088">
    <property type="entry name" value="Q_prec_transport"/>
    <property type="match status" value="1"/>
</dbReference>
<feature type="transmembrane region" description="Helical" evidence="1">
    <location>
        <begin position="65"/>
        <end position="86"/>
    </location>
</feature>